<dbReference type="Proteomes" id="UP000789595">
    <property type="component" value="Unassembled WGS sequence"/>
</dbReference>
<name>A0A8J2SNQ0_9STRA</name>
<feature type="domain" description="Exostosin GT47" evidence="2">
    <location>
        <begin position="5"/>
        <end position="48"/>
    </location>
</feature>
<keyword evidence="4" id="KW-1185">Reference proteome</keyword>
<evidence type="ECO:0000313" key="3">
    <source>
        <dbReference type="EMBL" id="CAH0370862.1"/>
    </source>
</evidence>
<gene>
    <name evidence="3" type="ORF">PECAL_3P07740</name>
</gene>
<dbReference type="OrthoDB" id="1924787at2759"/>
<dbReference type="EMBL" id="CAKKNE010000003">
    <property type="protein sequence ID" value="CAH0370862.1"/>
    <property type="molecule type" value="Genomic_DNA"/>
</dbReference>
<reference evidence="3" key="1">
    <citation type="submission" date="2021-11" db="EMBL/GenBank/DDBJ databases">
        <authorList>
            <consortium name="Genoscope - CEA"/>
            <person name="William W."/>
        </authorList>
    </citation>
    <scope>NUCLEOTIDE SEQUENCE</scope>
</reference>
<dbReference type="InterPro" id="IPR040911">
    <property type="entry name" value="Exostosin_GT47"/>
</dbReference>
<evidence type="ECO:0000256" key="1">
    <source>
        <dbReference type="SAM" id="MobiDB-lite"/>
    </source>
</evidence>
<evidence type="ECO:0000259" key="2">
    <source>
        <dbReference type="Pfam" id="PF03016"/>
    </source>
</evidence>
<accession>A0A8J2SNQ0</accession>
<protein>
    <recommendedName>
        <fullName evidence="2">Exostosin GT47 domain-containing protein</fullName>
    </recommendedName>
</protein>
<sequence length="155" mass="16736">MRLASSNRLFSTLAAGCIPIIISDKMVLPFAGHVDVESAVLRIPEKAFASRWRRRHFSLLDFLRNATGATPERPSTPAVERLQRAGARAVGALTFGHACRAPRGQCAAAPPDAIDFLLRSTFDALAARVPSFEVASPDSLRRPPHRCAELPGPPS</sequence>
<feature type="region of interest" description="Disordered" evidence="1">
    <location>
        <begin position="136"/>
        <end position="155"/>
    </location>
</feature>
<dbReference type="AlphaFoldDB" id="A0A8J2SNQ0"/>
<proteinExistence type="predicted"/>
<evidence type="ECO:0000313" key="4">
    <source>
        <dbReference type="Proteomes" id="UP000789595"/>
    </source>
</evidence>
<comment type="caution">
    <text evidence="3">The sequence shown here is derived from an EMBL/GenBank/DDBJ whole genome shotgun (WGS) entry which is preliminary data.</text>
</comment>
<organism evidence="3 4">
    <name type="scientific">Pelagomonas calceolata</name>
    <dbReference type="NCBI Taxonomy" id="35677"/>
    <lineage>
        <taxon>Eukaryota</taxon>
        <taxon>Sar</taxon>
        <taxon>Stramenopiles</taxon>
        <taxon>Ochrophyta</taxon>
        <taxon>Pelagophyceae</taxon>
        <taxon>Pelagomonadales</taxon>
        <taxon>Pelagomonadaceae</taxon>
        <taxon>Pelagomonas</taxon>
    </lineage>
</organism>
<dbReference type="Pfam" id="PF03016">
    <property type="entry name" value="Exostosin_GT47"/>
    <property type="match status" value="1"/>
</dbReference>